<feature type="compositionally biased region" description="Polar residues" evidence="2">
    <location>
        <begin position="378"/>
        <end position="387"/>
    </location>
</feature>
<dbReference type="EMBL" id="OU015569">
    <property type="protein sequence ID" value="CAG5094641.1"/>
    <property type="molecule type" value="Genomic_DNA"/>
</dbReference>
<keyword evidence="1" id="KW-0175">Coiled coil</keyword>
<evidence type="ECO:0000313" key="4">
    <source>
        <dbReference type="Proteomes" id="UP001158576"/>
    </source>
</evidence>
<keyword evidence="4" id="KW-1185">Reference proteome</keyword>
<evidence type="ECO:0000256" key="2">
    <source>
        <dbReference type="SAM" id="MobiDB-lite"/>
    </source>
</evidence>
<accession>A0ABN7S7Q5</accession>
<sequence>MPLIDDFDSLDEEEVFEAQHPFGSLNSRLIANGMDGILLSGALDQEKVGVALRSLLDRERKITDRVSAINEEYRKQQLELKSSNQKVQNQENEIEKLERLLHDARARELKHLKRIDSLELKLREKTEQAKKLSISLKNQDSKFKIDKRKLESENGRFKDKLSDLSRGPSTREKRAKMELVINMKGSLAAGSVRNGNTSALAIDRLQKQIGSLSDENGKLRKSLVEAQEQICDTLETFPNFKAEVKPNKVPIDGKVHELECVIAKNCAKFRDLLGSINEHNSKQLQELASDYQAKCERDMATKVAALERKVEEVKAAAEEHSEERLFEQILDVVEKEAILQEQDIDDHLPPQTPTTLNPQLEQEVTPDFVKKIFDKQRGQSGRNSTGLRMQLSEVKLNSPDPTPNQRLFHNDIADDSLEL</sequence>
<proteinExistence type="predicted"/>
<evidence type="ECO:0000313" key="3">
    <source>
        <dbReference type="EMBL" id="CAG5094641.1"/>
    </source>
</evidence>
<protein>
    <submittedName>
        <fullName evidence="3">Oidioi.mRNA.OKI2018_I69.XSR.g13736.t1.cds</fullName>
    </submittedName>
</protein>
<dbReference type="Proteomes" id="UP001158576">
    <property type="component" value="Chromosome XSR"/>
</dbReference>
<reference evidence="3 4" key="1">
    <citation type="submission" date="2021-04" db="EMBL/GenBank/DDBJ databases">
        <authorList>
            <person name="Bliznina A."/>
        </authorList>
    </citation>
    <scope>NUCLEOTIDE SEQUENCE [LARGE SCALE GENOMIC DNA]</scope>
</reference>
<feature type="coiled-coil region" evidence="1">
    <location>
        <begin position="296"/>
        <end position="323"/>
    </location>
</feature>
<organism evidence="3 4">
    <name type="scientific">Oikopleura dioica</name>
    <name type="common">Tunicate</name>
    <dbReference type="NCBI Taxonomy" id="34765"/>
    <lineage>
        <taxon>Eukaryota</taxon>
        <taxon>Metazoa</taxon>
        <taxon>Chordata</taxon>
        <taxon>Tunicata</taxon>
        <taxon>Appendicularia</taxon>
        <taxon>Copelata</taxon>
        <taxon>Oikopleuridae</taxon>
        <taxon>Oikopleura</taxon>
    </lineage>
</organism>
<feature type="coiled-coil region" evidence="1">
    <location>
        <begin position="66"/>
        <end position="135"/>
    </location>
</feature>
<feature type="region of interest" description="Disordered" evidence="2">
    <location>
        <begin position="374"/>
        <end position="419"/>
    </location>
</feature>
<evidence type="ECO:0000256" key="1">
    <source>
        <dbReference type="SAM" id="Coils"/>
    </source>
</evidence>
<feature type="coiled-coil region" evidence="1">
    <location>
        <begin position="202"/>
        <end position="229"/>
    </location>
</feature>
<gene>
    <name evidence="3" type="ORF">OKIOD_LOCUS5294</name>
</gene>
<name>A0ABN7S7Q5_OIKDI</name>